<evidence type="ECO:0000313" key="6">
    <source>
        <dbReference type="EMBL" id="EDO31102.1"/>
    </source>
</evidence>
<dbReference type="SUPFAM" id="SSF103473">
    <property type="entry name" value="MFS general substrate transporter"/>
    <property type="match status" value="1"/>
</dbReference>
<keyword evidence="4 5" id="KW-0472">Membrane</keyword>
<keyword evidence="2 5" id="KW-0812">Transmembrane</keyword>
<evidence type="ECO:0000256" key="2">
    <source>
        <dbReference type="ARBA" id="ARBA00022692"/>
    </source>
</evidence>
<dbReference type="EMBL" id="DS469936">
    <property type="protein sequence ID" value="EDO31102.1"/>
    <property type="molecule type" value="Genomic_DNA"/>
</dbReference>
<dbReference type="InParanoid" id="A7SYW7"/>
<keyword evidence="3 5" id="KW-1133">Transmembrane helix</keyword>
<protein>
    <submittedName>
        <fullName evidence="6">Uncharacterized protein</fullName>
    </submittedName>
</protein>
<dbReference type="PhylomeDB" id="A7SYW7"/>
<evidence type="ECO:0000256" key="4">
    <source>
        <dbReference type="ARBA" id="ARBA00023136"/>
    </source>
</evidence>
<comment type="subcellular location">
    <subcellularLocation>
        <location evidence="1">Membrane</location>
        <topology evidence="1">Multi-pass membrane protein</topology>
    </subcellularLocation>
</comment>
<dbReference type="HOGENOM" id="CLU_2657388_0_0_1"/>
<evidence type="ECO:0000256" key="3">
    <source>
        <dbReference type="ARBA" id="ARBA00022989"/>
    </source>
</evidence>
<dbReference type="Proteomes" id="UP000001593">
    <property type="component" value="Unassembled WGS sequence"/>
</dbReference>
<organism evidence="6 7">
    <name type="scientific">Nematostella vectensis</name>
    <name type="common">Starlet sea anemone</name>
    <dbReference type="NCBI Taxonomy" id="45351"/>
    <lineage>
        <taxon>Eukaryota</taxon>
        <taxon>Metazoa</taxon>
        <taxon>Cnidaria</taxon>
        <taxon>Anthozoa</taxon>
        <taxon>Hexacorallia</taxon>
        <taxon>Actiniaria</taxon>
        <taxon>Edwardsiidae</taxon>
        <taxon>Nematostella</taxon>
    </lineage>
</organism>
<feature type="transmembrane region" description="Helical" evidence="5">
    <location>
        <begin position="31"/>
        <end position="53"/>
    </location>
</feature>
<proteinExistence type="predicted"/>
<feature type="non-terminal residue" evidence="6">
    <location>
        <position position="1"/>
    </location>
</feature>
<evidence type="ECO:0000256" key="5">
    <source>
        <dbReference type="SAM" id="Phobius"/>
    </source>
</evidence>
<evidence type="ECO:0000256" key="1">
    <source>
        <dbReference type="ARBA" id="ARBA00004141"/>
    </source>
</evidence>
<dbReference type="PANTHER" id="PTHR24064">
    <property type="entry name" value="SOLUTE CARRIER FAMILY 22 MEMBER"/>
    <property type="match status" value="1"/>
</dbReference>
<gene>
    <name evidence="6" type="ORF">NEMVEDRAFT_v1g138417</name>
</gene>
<dbReference type="AlphaFoldDB" id="A7SYW7"/>
<evidence type="ECO:0000313" key="7">
    <source>
        <dbReference type="Proteomes" id="UP000001593"/>
    </source>
</evidence>
<keyword evidence="7" id="KW-1185">Reference proteome</keyword>
<dbReference type="Gene3D" id="1.20.1250.20">
    <property type="entry name" value="MFS general substrate transporter like domains"/>
    <property type="match status" value="1"/>
</dbReference>
<reference evidence="6 7" key="1">
    <citation type="journal article" date="2007" name="Science">
        <title>Sea anemone genome reveals ancestral eumetazoan gene repertoire and genomic organization.</title>
        <authorList>
            <person name="Putnam N.H."/>
            <person name="Srivastava M."/>
            <person name="Hellsten U."/>
            <person name="Dirks B."/>
            <person name="Chapman J."/>
            <person name="Salamov A."/>
            <person name="Terry A."/>
            <person name="Shapiro H."/>
            <person name="Lindquist E."/>
            <person name="Kapitonov V.V."/>
            <person name="Jurka J."/>
            <person name="Genikhovich G."/>
            <person name="Grigoriev I.V."/>
            <person name="Lucas S.M."/>
            <person name="Steele R.E."/>
            <person name="Finnerty J.R."/>
            <person name="Technau U."/>
            <person name="Martindale M.Q."/>
            <person name="Rokhsar D.S."/>
        </authorList>
    </citation>
    <scope>NUCLEOTIDE SEQUENCE [LARGE SCALE GENOMIC DNA]</scope>
    <source>
        <strain evidence="7">CH2 X CH6</strain>
    </source>
</reference>
<accession>A7SYW7</accession>
<dbReference type="InterPro" id="IPR036259">
    <property type="entry name" value="MFS_trans_sf"/>
</dbReference>
<dbReference type="GO" id="GO:0016020">
    <property type="term" value="C:membrane"/>
    <property type="evidence" value="ECO:0007669"/>
    <property type="project" value="UniProtKB-SubCell"/>
</dbReference>
<feature type="transmembrane region" description="Helical" evidence="5">
    <location>
        <begin position="59"/>
        <end position="75"/>
    </location>
</feature>
<name>A7SYW7_NEMVE</name>
<sequence>LRFLVGVGATGFMLTRYLVIMEMAGPRYRTLLGVTDDAFFAVSGMLCTMVAYFVREWRTLLLIYTFPGVIFLLLAK</sequence>